<keyword evidence="2" id="KW-0805">Transcription regulation</keyword>
<dbReference type="SUPFAM" id="SSF46785">
    <property type="entry name" value="Winged helix' DNA-binding domain"/>
    <property type="match status" value="1"/>
</dbReference>
<evidence type="ECO:0000256" key="4">
    <source>
        <dbReference type="ARBA" id="ARBA00023163"/>
    </source>
</evidence>
<keyword evidence="4" id="KW-0804">Transcription</keyword>
<dbReference type="AlphaFoldDB" id="A0A7X3S7Q1"/>
<dbReference type="InterPro" id="IPR058163">
    <property type="entry name" value="LysR-type_TF_proteobact-type"/>
</dbReference>
<protein>
    <submittedName>
        <fullName evidence="6">Transcriptional regulator GcvA</fullName>
    </submittedName>
</protein>
<dbReference type="InterPro" id="IPR036388">
    <property type="entry name" value="WH-like_DNA-bd_sf"/>
</dbReference>
<dbReference type="Proteomes" id="UP000433101">
    <property type="component" value="Unassembled WGS sequence"/>
</dbReference>
<dbReference type="FunFam" id="1.10.10.10:FF:000038">
    <property type="entry name" value="Glycine cleavage system transcriptional activator"/>
    <property type="match status" value="1"/>
</dbReference>
<evidence type="ECO:0000313" key="7">
    <source>
        <dbReference type="Proteomes" id="UP000433101"/>
    </source>
</evidence>
<dbReference type="GO" id="GO:0043565">
    <property type="term" value="F:sequence-specific DNA binding"/>
    <property type="evidence" value="ECO:0007669"/>
    <property type="project" value="TreeGrafter"/>
</dbReference>
<dbReference type="CDD" id="cd08432">
    <property type="entry name" value="PBP2_GcdR_TrpI_HvrB_AmpR_like"/>
    <property type="match status" value="1"/>
</dbReference>
<dbReference type="InterPro" id="IPR036390">
    <property type="entry name" value="WH_DNA-bd_sf"/>
</dbReference>
<evidence type="ECO:0000256" key="1">
    <source>
        <dbReference type="ARBA" id="ARBA00009437"/>
    </source>
</evidence>
<dbReference type="EMBL" id="WUMV01000003">
    <property type="protein sequence ID" value="MXN64997.1"/>
    <property type="molecule type" value="Genomic_DNA"/>
</dbReference>
<dbReference type="RefSeq" id="WP_160775226.1">
    <property type="nucleotide sequence ID" value="NZ_WUMV01000003.1"/>
</dbReference>
<accession>A0A7X3S7Q1</accession>
<name>A0A7X3S7Q1_9HYPH</name>
<dbReference type="GO" id="GO:0006351">
    <property type="term" value="P:DNA-templated transcription"/>
    <property type="evidence" value="ECO:0007669"/>
    <property type="project" value="TreeGrafter"/>
</dbReference>
<dbReference type="Gene3D" id="1.10.10.10">
    <property type="entry name" value="Winged helix-like DNA-binding domain superfamily/Winged helix DNA-binding domain"/>
    <property type="match status" value="1"/>
</dbReference>
<comment type="caution">
    <text evidence="6">The sequence shown here is derived from an EMBL/GenBank/DDBJ whole genome shotgun (WGS) entry which is preliminary data.</text>
</comment>
<keyword evidence="7" id="KW-1185">Reference proteome</keyword>
<reference evidence="6 7" key="1">
    <citation type="submission" date="2019-12" db="EMBL/GenBank/DDBJ databases">
        <authorList>
            <person name="Li M."/>
        </authorList>
    </citation>
    <scope>NUCLEOTIDE SEQUENCE [LARGE SCALE GENOMIC DNA]</scope>
    <source>
        <strain evidence="6 7">GBMRC 2046</strain>
    </source>
</reference>
<evidence type="ECO:0000256" key="2">
    <source>
        <dbReference type="ARBA" id="ARBA00023015"/>
    </source>
</evidence>
<evidence type="ECO:0000313" key="6">
    <source>
        <dbReference type="EMBL" id="MXN64997.1"/>
    </source>
</evidence>
<evidence type="ECO:0000256" key="3">
    <source>
        <dbReference type="ARBA" id="ARBA00023125"/>
    </source>
</evidence>
<dbReference type="Pfam" id="PF03466">
    <property type="entry name" value="LysR_substrate"/>
    <property type="match status" value="1"/>
</dbReference>
<dbReference type="NCBIfam" id="NF008352">
    <property type="entry name" value="PRK11139.1"/>
    <property type="match status" value="1"/>
</dbReference>
<dbReference type="PROSITE" id="PS50931">
    <property type="entry name" value="HTH_LYSR"/>
    <property type="match status" value="1"/>
</dbReference>
<dbReference type="GO" id="GO:0003700">
    <property type="term" value="F:DNA-binding transcription factor activity"/>
    <property type="evidence" value="ECO:0007669"/>
    <property type="project" value="InterPro"/>
</dbReference>
<dbReference type="SUPFAM" id="SSF53850">
    <property type="entry name" value="Periplasmic binding protein-like II"/>
    <property type="match status" value="1"/>
</dbReference>
<comment type="similarity">
    <text evidence="1">Belongs to the LysR transcriptional regulatory family.</text>
</comment>
<feature type="domain" description="HTH lysR-type" evidence="5">
    <location>
        <begin position="7"/>
        <end position="64"/>
    </location>
</feature>
<dbReference type="PRINTS" id="PR00039">
    <property type="entry name" value="HTHLYSR"/>
</dbReference>
<evidence type="ECO:0000259" key="5">
    <source>
        <dbReference type="PROSITE" id="PS50931"/>
    </source>
</evidence>
<dbReference type="PANTHER" id="PTHR30537">
    <property type="entry name" value="HTH-TYPE TRANSCRIPTIONAL REGULATOR"/>
    <property type="match status" value="1"/>
</dbReference>
<proteinExistence type="inferred from homology"/>
<dbReference type="InterPro" id="IPR000847">
    <property type="entry name" value="LysR_HTH_N"/>
</dbReference>
<dbReference type="Pfam" id="PF00126">
    <property type="entry name" value="HTH_1"/>
    <property type="match status" value="1"/>
</dbReference>
<sequence>MTRRNLPSLKSLRAFEAAARHLSFKLAARELAVTPSAVSHQVRGLETELGEALFKRHTRALSLTEAGTAYAASLKAAFDDIDAATARARAAMPRKSLRVALLSSFATNWLVPRLHAFSALHPAVEVLLLPSVDFARLEHGDADIAIRYGQGDWTGLDARLLAAETITPVCSPAYLTAIGSPPTPEHLGDCTLLLSHSETPFEWPSWCEVAGIDLTGAKRRFLHDYNIVLQAAEDGLGVAMGRRWLIGDRIRKGRLVEPFPDMTFGGKIGHWIVTNGEPTPETAAFAEWIFKEAGNATNEFDSFVA</sequence>
<dbReference type="PANTHER" id="PTHR30537:SF74">
    <property type="entry name" value="HTH-TYPE TRANSCRIPTIONAL REGULATOR TRPI"/>
    <property type="match status" value="1"/>
</dbReference>
<dbReference type="Gene3D" id="3.40.190.10">
    <property type="entry name" value="Periplasmic binding protein-like II"/>
    <property type="match status" value="2"/>
</dbReference>
<dbReference type="InterPro" id="IPR005119">
    <property type="entry name" value="LysR_subst-bd"/>
</dbReference>
<keyword evidence="3" id="KW-0238">DNA-binding</keyword>
<organism evidence="6 7">
    <name type="scientific">Stappia sediminis</name>
    <dbReference type="NCBI Taxonomy" id="2692190"/>
    <lineage>
        <taxon>Bacteria</taxon>
        <taxon>Pseudomonadati</taxon>
        <taxon>Pseudomonadota</taxon>
        <taxon>Alphaproteobacteria</taxon>
        <taxon>Hyphomicrobiales</taxon>
        <taxon>Stappiaceae</taxon>
        <taxon>Stappia</taxon>
    </lineage>
</organism>
<gene>
    <name evidence="6" type="primary">gcvA</name>
    <name evidence="6" type="ORF">GR183_08765</name>
</gene>